<name>A0ABR4V0R0_9GAMM</name>
<gene>
    <name evidence="1" type="ORF">JV35_06315</name>
</gene>
<protein>
    <submittedName>
        <fullName evidence="1">Uncharacterized protein</fullName>
    </submittedName>
</protein>
<accession>A0ABR4V0R0</accession>
<dbReference type="Proteomes" id="UP000032869">
    <property type="component" value="Unassembled WGS sequence"/>
</dbReference>
<organism evidence="1 2">
    <name type="scientific">Pectobacterium betavasculorum</name>
    <dbReference type="NCBI Taxonomy" id="55207"/>
    <lineage>
        <taxon>Bacteria</taxon>
        <taxon>Pseudomonadati</taxon>
        <taxon>Pseudomonadota</taxon>
        <taxon>Gammaproteobacteria</taxon>
        <taxon>Enterobacterales</taxon>
        <taxon>Pectobacteriaceae</taxon>
        <taxon>Pectobacterium</taxon>
    </lineage>
</organism>
<sequence length="59" mass="6565">MVSKNSEAQQCANTNRASIENNLAGNIDMNTVANYELKFQNTTFHPVVDGGHIWLTSIR</sequence>
<evidence type="ECO:0000313" key="2">
    <source>
        <dbReference type="Proteomes" id="UP000032869"/>
    </source>
</evidence>
<dbReference type="EMBL" id="JQHL01000002">
    <property type="protein sequence ID" value="KFX20811.1"/>
    <property type="molecule type" value="Genomic_DNA"/>
</dbReference>
<evidence type="ECO:0000313" key="1">
    <source>
        <dbReference type="EMBL" id="KFX20811.1"/>
    </source>
</evidence>
<reference evidence="1 2" key="1">
    <citation type="submission" date="2014-08" db="EMBL/GenBank/DDBJ databases">
        <title>Genome sequences of NCPPB Pectobacterium isolates.</title>
        <authorList>
            <person name="Glover R.H."/>
            <person name="Sapp M."/>
            <person name="Elphinstone J."/>
        </authorList>
    </citation>
    <scope>NUCLEOTIDE SEQUENCE [LARGE SCALE GENOMIC DNA]</scope>
    <source>
        <strain evidence="1 2">NCPPB 2793</strain>
    </source>
</reference>
<keyword evidence="2" id="KW-1185">Reference proteome</keyword>
<comment type="caution">
    <text evidence="1">The sequence shown here is derived from an EMBL/GenBank/DDBJ whole genome shotgun (WGS) entry which is preliminary data.</text>
</comment>
<proteinExistence type="predicted"/>